<dbReference type="EMBL" id="RYYR01000007">
    <property type="protein sequence ID" value="RUL54275.1"/>
    <property type="molecule type" value="Genomic_DNA"/>
</dbReference>
<proteinExistence type="predicted"/>
<dbReference type="Proteomes" id="UP000287910">
    <property type="component" value="Unassembled WGS sequence"/>
</dbReference>
<dbReference type="InterPro" id="IPR020908">
    <property type="entry name" value="UPF0738"/>
</dbReference>
<sequence length="130" mass="15317">MRNIYKVDNYQYVHNNLHFSLNENQKEIQIQPAGQVLVDSDHFAFIYVVEEGDGYSYIQLPKDGWQHLVKCIQTEQNPYLLINDMNIELINFTEELHQLIFNIEGNENYGRDFVDAVEAAFAEILQENEF</sequence>
<name>A0A3S0R794_9BACI</name>
<dbReference type="Pfam" id="PF19785">
    <property type="entry name" value="UPF0738"/>
    <property type="match status" value="1"/>
</dbReference>
<keyword evidence="2" id="KW-1185">Reference proteome</keyword>
<protein>
    <submittedName>
        <fullName evidence="1">Uncharacterized protein</fullName>
    </submittedName>
</protein>
<accession>A0A3S0R794</accession>
<reference evidence="1 2" key="1">
    <citation type="submission" date="2018-12" db="EMBL/GenBank/DDBJ databases">
        <title>Lysinibacillus antri sp. nov., isolated from a cave soil.</title>
        <authorList>
            <person name="Narsing Rao M.P."/>
            <person name="Zhang H."/>
            <person name="Dong Z.-Y."/>
            <person name="Niu X.-K."/>
            <person name="Zhang K."/>
            <person name="Fang B.-Z."/>
            <person name="Kang Y.-Q."/>
            <person name="Xiao M."/>
            <person name="Li W.-J."/>
        </authorList>
    </citation>
    <scope>NUCLEOTIDE SEQUENCE [LARGE SCALE GENOMIC DNA]</scope>
    <source>
        <strain evidence="1 2">SYSU K30002</strain>
    </source>
</reference>
<dbReference type="RefSeq" id="WP_126658370.1">
    <property type="nucleotide sequence ID" value="NZ_RYYR01000007.1"/>
</dbReference>
<evidence type="ECO:0000313" key="1">
    <source>
        <dbReference type="EMBL" id="RUL54275.1"/>
    </source>
</evidence>
<gene>
    <name evidence="1" type="ORF">EK386_07145</name>
</gene>
<dbReference type="AlphaFoldDB" id="A0A3S0R794"/>
<organism evidence="1 2">
    <name type="scientific">Lysinibacillus antri</name>
    <dbReference type="NCBI Taxonomy" id="2498145"/>
    <lineage>
        <taxon>Bacteria</taxon>
        <taxon>Bacillati</taxon>
        <taxon>Bacillota</taxon>
        <taxon>Bacilli</taxon>
        <taxon>Bacillales</taxon>
        <taxon>Bacillaceae</taxon>
        <taxon>Lysinibacillus</taxon>
    </lineage>
</organism>
<comment type="caution">
    <text evidence="1">The sequence shown here is derived from an EMBL/GenBank/DDBJ whole genome shotgun (WGS) entry which is preliminary data.</text>
</comment>
<evidence type="ECO:0000313" key="2">
    <source>
        <dbReference type="Proteomes" id="UP000287910"/>
    </source>
</evidence>